<dbReference type="InterPro" id="IPR006311">
    <property type="entry name" value="TAT_signal"/>
</dbReference>
<dbReference type="PANTHER" id="PTHR42928">
    <property type="entry name" value="TRICARBOXYLATE-BINDING PROTEIN"/>
    <property type="match status" value="1"/>
</dbReference>
<dbReference type="Gene3D" id="3.40.190.10">
    <property type="entry name" value="Periplasmic binding protein-like II"/>
    <property type="match status" value="1"/>
</dbReference>
<comment type="similarity">
    <text evidence="1">Belongs to the UPF0065 (bug) family.</text>
</comment>
<dbReference type="SUPFAM" id="SSF53850">
    <property type="entry name" value="Periplasmic binding protein-like II"/>
    <property type="match status" value="1"/>
</dbReference>
<dbReference type="PANTHER" id="PTHR42928:SF5">
    <property type="entry name" value="BLR1237 PROTEIN"/>
    <property type="match status" value="1"/>
</dbReference>
<reference evidence="2 3" key="1">
    <citation type="journal article" date="2015" name="Genome Announc.">
        <title>Complete Genome Sequence of Cupriavidus basilensis 4G11, Isolated from the Oak Ridge Field Research Center Site.</title>
        <authorList>
            <person name="Ray J."/>
            <person name="Waters R.J."/>
            <person name="Skerker J.M."/>
            <person name="Kuehl J.V."/>
            <person name="Price M.N."/>
            <person name="Huang J."/>
            <person name="Chakraborty R."/>
            <person name="Arkin A.P."/>
            <person name="Deutschbauer A."/>
        </authorList>
    </citation>
    <scope>NUCLEOTIDE SEQUENCE [LARGE SCALE GENOMIC DNA]</scope>
    <source>
        <strain evidence="2">4G11</strain>
    </source>
</reference>
<evidence type="ECO:0000313" key="2">
    <source>
        <dbReference type="EMBL" id="AJG24865.1"/>
    </source>
</evidence>
<gene>
    <name evidence="2" type="ORF">RR42_s3289</name>
</gene>
<accession>A0A0C4YQW8</accession>
<dbReference type="Gene3D" id="3.40.190.150">
    <property type="entry name" value="Bordetella uptake gene, domain 1"/>
    <property type="match status" value="1"/>
</dbReference>
<organism evidence="2 3">
    <name type="scientific">Cupriavidus basilensis</name>
    <dbReference type="NCBI Taxonomy" id="68895"/>
    <lineage>
        <taxon>Bacteria</taxon>
        <taxon>Pseudomonadati</taxon>
        <taxon>Pseudomonadota</taxon>
        <taxon>Betaproteobacteria</taxon>
        <taxon>Burkholderiales</taxon>
        <taxon>Burkholderiaceae</taxon>
        <taxon>Cupriavidus</taxon>
    </lineage>
</organism>
<dbReference type="EMBL" id="CP010537">
    <property type="protein sequence ID" value="AJG24865.1"/>
    <property type="molecule type" value="Genomic_DNA"/>
</dbReference>
<evidence type="ECO:0000256" key="1">
    <source>
        <dbReference type="ARBA" id="ARBA00006987"/>
    </source>
</evidence>
<dbReference type="Proteomes" id="UP000031843">
    <property type="component" value="Chromosome secondary"/>
</dbReference>
<name>A0A0C4YQW8_9BURK</name>
<dbReference type="Pfam" id="PF03401">
    <property type="entry name" value="TctC"/>
    <property type="match status" value="1"/>
</dbReference>
<keyword evidence="3" id="KW-1185">Reference proteome</keyword>
<dbReference type="PIRSF" id="PIRSF017082">
    <property type="entry name" value="YflP"/>
    <property type="match status" value="1"/>
</dbReference>
<sequence length="332" mass="35349">MGDIMKTSRRNWLGQAAALGGGGLLGAWQWPAQAQGTYPARPIRMVVPYPAGGGTDTIARMIGQRLTEAWGQPVVVDNKPGASGMLGNDIVAKAPPDGYAMLLGITAMIQSPSLYKRIPYDVARDFAPVSLLARSSDLFVVPNRVPATTLAEFVALAKAGKLSYGSYGNGTSSHLHGELLKMQAHMDLAHIPYKGAAPLMSDVLGGQVDSAFVDVTSANSYLNSGKFKILAITGTQRYKSIPSVPTFAQAGYTGFEPSGWFSMFLPANTPHDVVIRLSTEIARIVRLPDISQKLVAMGLQPVGSSPEELAAVIATDTPKWARIVRDANIQLD</sequence>
<dbReference type="KEGG" id="cbw:RR42_s3289"/>
<protein>
    <submittedName>
        <fullName evidence="2">Tricarboxylate transport protein TctC</fullName>
    </submittedName>
</protein>
<proteinExistence type="inferred from homology"/>
<dbReference type="InterPro" id="IPR005064">
    <property type="entry name" value="BUG"/>
</dbReference>
<dbReference type="CDD" id="cd13578">
    <property type="entry name" value="PBP2_Bug27"/>
    <property type="match status" value="1"/>
</dbReference>
<dbReference type="AlphaFoldDB" id="A0A0C4YQW8"/>
<dbReference type="STRING" id="68895.RR42_s3289"/>
<evidence type="ECO:0000313" key="3">
    <source>
        <dbReference type="Proteomes" id="UP000031843"/>
    </source>
</evidence>
<dbReference type="PROSITE" id="PS51318">
    <property type="entry name" value="TAT"/>
    <property type="match status" value="1"/>
</dbReference>
<dbReference type="InterPro" id="IPR042100">
    <property type="entry name" value="Bug_dom1"/>
</dbReference>